<dbReference type="InterPro" id="IPR023137">
    <property type="entry name" value="BrxA_sf"/>
</dbReference>
<proteinExistence type="predicted"/>
<protein>
    <submittedName>
        <fullName evidence="1">Uncharacterized protein</fullName>
    </submittedName>
</protein>
<dbReference type="InterPro" id="IPR014948">
    <property type="entry name" value="BrxA"/>
</dbReference>
<dbReference type="Gene3D" id="1.10.3540.10">
    <property type="entry name" value="uncharacterized protein from magnetospirillum magneticum domain"/>
    <property type="match status" value="1"/>
</dbReference>
<gene>
    <name evidence="1" type="ORF">L248_1838</name>
</gene>
<keyword evidence="2" id="KW-1185">Reference proteome</keyword>
<evidence type="ECO:0000313" key="1">
    <source>
        <dbReference type="EMBL" id="ERL65762.1"/>
    </source>
</evidence>
<dbReference type="Proteomes" id="UP000030647">
    <property type="component" value="Unassembled WGS sequence"/>
</dbReference>
<evidence type="ECO:0000313" key="2">
    <source>
        <dbReference type="Proteomes" id="UP000030647"/>
    </source>
</evidence>
<dbReference type="eggNOG" id="ENOG5032BVX">
    <property type="taxonomic scope" value="Bacteria"/>
</dbReference>
<dbReference type="EMBL" id="KI271584">
    <property type="protein sequence ID" value="ERL65762.1"/>
    <property type="molecule type" value="Genomic_DNA"/>
</dbReference>
<dbReference type="Pfam" id="PF08849">
    <property type="entry name" value="BrxA"/>
    <property type="match status" value="1"/>
</dbReference>
<dbReference type="STRING" id="1231336.L248_1838"/>
<reference evidence="2" key="1">
    <citation type="journal article" date="2013" name="Genome Announc.">
        <title>Whole-Genome Sequencing of Lactobacillus shenzhenensis Strain LY-73T.</title>
        <authorList>
            <person name="Lin Z."/>
            <person name="Liu Z."/>
            <person name="Yang R."/>
            <person name="Zou Y."/>
            <person name="Wan D."/>
            <person name="Chen J."/>
            <person name="Guo M."/>
            <person name="Zhao J."/>
            <person name="Fang C."/>
            <person name="Yang R."/>
            <person name="Liu F."/>
        </authorList>
    </citation>
    <scope>NUCLEOTIDE SEQUENCE [LARGE SCALE GENOMIC DNA]</scope>
    <source>
        <strain evidence="2">LY-73</strain>
    </source>
</reference>
<organism evidence="1 2">
    <name type="scientific">Schleiferilactobacillus shenzhenensis LY-73</name>
    <dbReference type="NCBI Taxonomy" id="1231336"/>
    <lineage>
        <taxon>Bacteria</taxon>
        <taxon>Bacillati</taxon>
        <taxon>Bacillota</taxon>
        <taxon>Bacilli</taxon>
        <taxon>Lactobacillales</taxon>
        <taxon>Lactobacillaceae</taxon>
        <taxon>Schleiferilactobacillus</taxon>
    </lineage>
</organism>
<dbReference type="HOGENOM" id="CLU_1978723_0_0_9"/>
<accession>U4TWK3</accession>
<dbReference type="AlphaFoldDB" id="U4TWK3"/>
<name>U4TWK3_9LACO</name>
<sequence>MFSQLDPVNQKMVNLISIMNTESLTYSFMYEVFRQELVLGDRRIEPYEVTAFFNKLSLEYPQVAKWTDQTVSRLQSTLRNYLRSAGLVKNDGDDLVVQSYLVDPRLIDQLRADNKPDYIAIFTGRV</sequence>